<accession>A0A3M4LH54</accession>
<dbReference type="Proteomes" id="UP000277236">
    <property type="component" value="Unassembled WGS sequence"/>
</dbReference>
<dbReference type="AlphaFoldDB" id="A0A3M4LH54"/>
<comment type="caution">
    <text evidence="2">The sequence shown here is derived from an EMBL/GenBank/DDBJ whole genome shotgun (WGS) entry which is preliminary data.</text>
</comment>
<keyword evidence="1" id="KW-1133">Transmembrane helix</keyword>
<evidence type="ECO:0008006" key="4">
    <source>
        <dbReference type="Google" id="ProtNLM"/>
    </source>
</evidence>
<keyword evidence="1" id="KW-0812">Transmembrane</keyword>
<gene>
    <name evidence="2" type="ORF">ALQ04_00891</name>
</gene>
<evidence type="ECO:0000256" key="1">
    <source>
        <dbReference type="SAM" id="Phobius"/>
    </source>
</evidence>
<evidence type="ECO:0000313" key="2">
    <source>
        <dbReference type="EMBL" id="RMQ40835.1"/>
    </source>
</evidence>
<reference evidence="2 3" key="1">
    <citation type="submission" date="2018-08" db="EMBL/GenBank/DDBJ databases">
        <title>Recombination of ecologically and evolutionarily significant loci maintains genetic cohesion in the Pseudomonas syringae species complex.</title>
        <authorList>
            <person name="Dillon M."/>
            <person name="Thakur S."/>
            <person name="Almeida R.N.D."/>
            <person name="Weir B.S."/>
            <person name="Guttman D.S."/>
        </authorList>
    </citation>
    <scope>NUCLEOTIDE SEQUENCE [LARGE SCALE GENOMIC DNA]</scope>
    <source>
        <strain evidence="2 3">ICMP 3353</strain>
    </source>
</reference>
<name>A0A3M4LH54_PSECI</name>
<dbReference type="Pfam" id="PF11162">
    <property type="entry name" value="DUF2946"/>
    <property type="match status" value="1"/>
</dbReference>
<keyword evidence="1" id="KW-0472">Membrane</keyword>
<feature type="transmembrane region" description="Helical" evidence="1">
    <location>
        <begin position="66"/>
        <end position="95"/>
    </location>
</feature>
<protein>
    <recommendedName>
        <fullName evidence="4">DUF2946 domain-containing protein</fullName>
    </recommendedName>
</protein>
<proteinExistence type="predicted"/>
<sequence>MKFVRTHRSLIAWMLYGFILFNGLMCSISHGQMLAAFSSAPAAEICGDQADSSLSMTAPDETRHALVMQLAMLDCTFAGKLTGIVVFFIGLGWLLRARNVRLLIPPGLMRESSRHTSPGLVPQAP</sequence>
<dbReference type="InterPro" id="IPR021333">
    <property type="entry name" value="DUF2946"/>
</dbReference>
<dbReference type="EMBL" id="RBRE01000091">
    <property type="protein sequence ID" value="RMQ40835.1"/>
    <property type="molecule type" value="Genomic_DNA"/>
</dbReference>
<dbReference type="RefSeq" id="WP_183142269.1">
    <property type="nucleotide sequence ID" value="NZ_RBRE01000091.1"/>
</dbReference>
<evidence type="ECO:0000313" key="3">
    <source>
        <dbReference type="Proteomes" id="UP000277236"/>
    </source>
</evidence>
<organism evidence="2 3">
    <name type="scientific">Pseudomonas cichorii</name>
    <dbReference type="NCBI Taxonomy" id="36746"/>
    <lineage>
        <taxon>Bacteria</taxon>
        <taxon>Pseudomonadati</taxon>
        <taxon>Pseudomonadota</taxon>
        <taxon>Gammaproteobacteria</taxon>
        <taxon>Pseudomonadales</taxon>
        <taxon>Pseudomonadaceae</taxon>
        <taxon>Pseudomonas</taxon>
    </lineage>
</organism>